<dbReference type="FunFam" id="3.40.50.10890:FF:000002">
    <property type="entry name" value="Integrator complex subunit 11"/>
    <property type="match status" value="1"/>
</dbReference>
<dbReference type="STRING" id="42157.A0A182EKM8"/>
<dbReference type="Proteomes" id="UP000271087">
    <property type="component" value="Unassembled WGS sequence"/>
</dbReference>
<dbReference type="InterPro" id="IPR001279">
    <property type="entry name" value="Metallo-B-lactamas"/>
</dbReference>
<evidence type="ECO:0000256" key="3">
    <source>
        <dbReference type="ARBA" id="ARBA00004496"/>
    </source>
</evidence>
<dbReference type="Gene3D" id="3.40.50.10890">
    <property type="match status" value="1"/>
</dbReference>
<evidence type="ECO:0000256" key="10">
    <source>
        <dbReference type="ARBA" id="ARBA00023242"/>
    </source>
</evidence>
<evidence type="ECO:0000256" key="4">
    <source>
        <dbReference type="ARBA" id="ARBA00007093"/>
    </source>
</evidence>
<keyword evidence="6" id="KW-0963">Cytoplasm</keyword>
<dbReference type="InterPro" id="IPR036866">
    <property type="entry name" value="RibonucZ/Hydroxyglut_hydro"/>
</dbReference>
<evidence type="ECO:0000256" key="1">
    <source>
        <dbReference type="ARBA" id="ARBA00001947"/>
    </source>
</evidence>
<dbReference type="Pfam" id="PF00753">
    <property type="entry name" value="Lactamase_B"/>
    <property type="match status" value="1"/>
</dbReference>
<dbReference type="PANTHER" id="PTHR11203:SF37">
    <property type="entry name" value="INTEGRATOR COMPLEX SUBUNIT 11"/>
    <property type="match status" value="1"/>
</dbReference>
<reference evidence="13 14" key="2">
    <citation type="submission" date="2018-08" db="EMBL/GenBank/DDBJ databases">
        <authorList>
            <person name="Laetsch R D."/>
            <person name="Stevens L."/>
            <person name="Kumar S."/>
            <person name="Blaxter L. M."/>
        </authorList>
    </citation>
    <scope>NUCLEOTIDE SEQUENCE [LARGE SCALE GENOMIC DNA]</scope>
</reference>
<feature type="domain" description="Beta-Casp" evidence="12">
    <location>
        <begin position="218"/>
        <end position="341"/>
    </location>
</feature>
<keyword evidence="8" id="KW-0378">Hydrolase</keyword>
<accession>A0A182EKM8</accession>
<comment type="similarity">
    <text evidence="4">Belongs to the metallo-beta-lactamase superfamily. RNA-metabolizing metallo-beta-lactamase-like family. INTS11 subfamily.</text>
</comment>
<evidence type="ECO:0000256" key="6">
    <source>
        <dbReference type="ARBA" id="ARBA00022490"/>
    </source>
</evidence>
<evidence type="ECO:0000256" key="2">
    <source>
        <dbReference type="ARBA" id="ARBA00004123"/>
    </source>
</evidence>
<evidence type="ECO:0000259" key="11">
    <source>
        <dbReference type="SMART" id="SM00849"/>
    </source>
</evidence>
<organism evidence="15">
    <name type="scientific">Onchocerca ochengi</name>
    <name type="common">Filarial nematode worm</name>
    <dbReference type="NCBI Taxonomy" id="42157"/>
    <lineage>
        <taxon>Eukaryota</taxon>
        <taxon>Metazoa</taxon>
        <taxon>Ecdysozoa</taxon>
        <taxon>Nematoda</taxon>
        <taxon>Chromadorea</taxon>
        <taxon>Rhabditida</taxon>
        <taxon>Spirurina</taxon>
        <taxon>Spiruromorpha</taxon>
        <taxon>Filarioidea</taxon>
        <taxon>Onchocercidae</taxon>
        <taxon>Onchocerca</taxon>
    </lineage>
</organism>
<evidence type="ECO:0000313" key="13">
    <source>
        <dbReference type="EMBL" id="VDM91485.1"/>
    </source>
</evidence>
<evidence type="ECO:0000313" key="14">
    <source>
        <dbReference type="Proteomes" id="UP000271087"/>
    </source>
</evidence>
<feature type="domain" description="Metallo-beta-lactamase" evidence="11">
    <location>
        <begin position="16"/>
        <end position="206"/>
    </location>
</feature>
<dbReference type="SMART" id="SM00849">
    <property type="entry name" value="Lactamase_B"/>
    <property type="match status" value="1"/>
</dbReference>
<dbReference type="InterPro" id="IPR041897">
    <property type="entry name" value="INTS11-like_MBL-fold"/>
</dbReference>
<dbReference type="OrthoDB" id="10249535at2759"/>
<dbReference type="InterPro" id="IPR022712">
    <property type="entry name" value="Beta_Casp"/>
</dbReference>
<gene>
    <name evidence="13" type="ORF">NOO_LOCUS8666</name>
</gene>
<dbReference type="EMBL" id="UYRW01003749">
    <property type="protein sequence ID" value="VDM91485.1"/>
    <property type="molecule type" value="Genomic_DNA"/>
</dbReference>
<keyword evidence="7" id="KW-0479">Metal-binding</keyword>
<dbReference type="SUPFAM" id="SSF56281">
    <property type="entry name" value="Metallo-hydrolase/oxidoreductase"/>
    <property type="match status" value="1"/>
</dbReference>
<keyword evidence="14" id="KW-1185">Reference proteome</keyword>
<dbReference type="WBParaSite" id="nOo.2.0.1.t08666-RA">
    <property type="protein sequence ID" value="nOo.2.0.1.t08666-RA"/>
    <property type="gene ID" value="nOo.2.0.1.g08666"/>
</dbReference>
<evidence type="ECO:0000256" key="5">
    <source>
        <dbReference type="ARBA" id="ARBA00016810"/>
    </source>
</evidence>
<dbReference type="AlphaFoldDB" id="A0A182EKM8"/>
<sequence length="390" mass="43907">MPEIKVVPLGAGRDVGRSCILVSIGGKNVMLDCGMHMGYSDERRFPDFSYIGGGGSLTEFLDCVIITHFHLDHCGSLPHMSEVIGYDGPIYMTYPTKAIAPVLLVIAINIHEKIDVDNELSIRAFYAGHVLGAAMFQVMVGSESVLYTGDFNTTPDRHLGAARVEPGLKPDLLISESTYATTIRDSKRARERDFLKKVHDTVANGGKVLIPVFALGRAQELCILLESYWERMNLKYPIFFSQGLAEKANQYYRLFISWTNEKIKRTFVERNMFDFKHIRPFEQSYVDSPGPMVLFSTPDLPVLVIGMLHGGQSLRVFTKWCSDEKNLIIMPGFCVANTREINLGVEYMSFSAHADAKGIMQLIRDCQPRNVMFVHGEEAKMEFLKEKVEK</sequence>
<dbReference type="GO" id="GO:0004521">
    <property type="term" value="F:RNA endonuclease activity"/>
    <property type="evidence" value="ECO:0007669"/>
    <property type="project" value="TreeGrafter"/>
</dbReference>
<dbReference type="InterPro" id="IPR050698">
    <property type="entry name" value="MBL"/>
</dbReference>
<dbReference type="GO" id="GO:0016787">
    <property type="term" value="F:hydrolase activity"/>
    <property type="evidence" value="ECO:0007669"/>
    <property type="project" value="UniProtKB-KW"/>
</dbReference>
<comment type="subcellular location">
    <subcellularLocation>
        <location evidence="3">Cytoplasm</location>
    </subcellularLocation>
    <subcellularLocation>
        <location evidence="2">Nucleus</location>
    </subcellularLocation>
</comment>
<evidence type="ECO:0000256" key="8">
    <source>
        <dbReference type="ARBA" id="ARBA00022801"/>
    </source>
</evidence>
<evidence type="ECO:0000256" key="7">
    <source>
        <dbReference type="ARBA" id="ARBA00022723"/>
    </source>
</evidence>
<dbReference type="GO" id="GO:0016180">
    <property type="term" value="P:snRNA processing"/>
    <property type="evidence" value="ECO:0007669"/>
    <property type="project" value="TreeGrafter"/>
</dbReference>
<dbReference type="CDD" id="cd16291">
    <property type="entry name" value="INTS11-like_MBL-fold"/>
    <property type="match status" value="1"/>
</dbReference>
<evidence type="ECO:0000313" key="15">
    <source>
        <dbReference type="WBParaSite" id="nOo.2.0.1.t08666-RA"/>
    </source>
</evidence>
<proteinExistence type="inferred from homology"/>
<comment type="cofactor">
    <cofactor evidence="1">
        <name>Zn(2+)</name>
        <dbReference type="ChEBI" id="CHEBI:29105"/>
    </cofactor>
</comment>
<keyword evidence="9" id="KW-0862">Zinc</keyword>
<dbReference type="GO" id="GO:0005634">
    <property type="term" value="C:nucleus"/>
    <property type="evidence" value="ECO:0007669"/>
    <property type="project" value="UniProtKB-SubCell"/>
</dbReference>
<evidence type="ECO:0000256" key="9">
    <source>
        <dbReference type="ARBA" id="ARBA00022833"/>
    </source>
</evidence>
<dbReference type="Gene3D" id="3.60.15.10">
    <property type="entry name" value="Ribonuclease Z/Hydroxyacylglutathione hydrolase-like"/>
    <property type="match status" value="1"/>
</dbReference>
<dbReference type="Pfam" id="PF10996">
    <property type="entry name" value="Beta-Casp"/>
    <property type="match status" value="1"/>
</dbReference>
<dbReference type="InterPro" id="IPR011108">
    <property type="entry name" value="RMMBL"/>
</dbReference>
<dbReference type="GO" id="GO:0046872">
    <property type="term" value="F:metal ion binding"/>
    <property type="evidence" value="ECO:0007669"/>
    <property type="project" value="UniProtKB-KW"/>
</dbReference>
<keyword evidence="10" id="KW-0539">Nucleus</keyword>
<protein>
    <recommendedName>
        <fullName evidence="5">Integrator complex subunit 11</fullName>
    </recommendedName>
</protein>
<evidence type="ECO:0000259" key="12">
    <source>
        <dbReference type="SMART" id="SM01027"/>
    </source>
</evidence>
<dbReference type="Pfam" id="PF07521">
    <property type="entry name" value="RMMBL"/>
    <property type="match status" value="1"/>
</dbReference>
<name>A0A182EKM8_ONCOC</name>
<dbReference type="PANTHER" id="PTHR11203">
    <property type="entry name" value="CLEAVAGE AND POLYADENYLATION SPECIFICITY FACTOR FAMILY MEMBER"/>
    <property type="match status" value="1"/>
</dbReference>
<dbReference type="SMART" id="SM01027">
    <property type="entry name" value="Beta-Casp"/>
    <property type="match status" value="1"/>
</dbReference>
<reference evidence="15" key="1">
    <citation type="submission" date="2016-06" db="UniProtKB">
        <authorList>
            <consortium name="WormBaseParasite"/>
        </authorList>
    </citation>
    <scope>IDENTIFICATION</scope>
</reference>
<dbReference type="GO" id="GO:0005737">
    <property type="term" value="C:cytoplasm"/>
    <property type="evidence" value="ECO:0007669"/>
    <property type="project" value="UniProtKB-SubCell"/>
</dbReference>